<protein>
    <submittedName>
        <fullName evidence="1">Uncharacterized protein</fullName>
    </submittedName>
</protein>
<evidence type="ECO:0000313" key="2">
    <source>
        <dbReference type="Proteomes" id="UP000054549"/>
    </source>
</evidence>
<dbReference type="HOGENOM" id="CLU_2589230_0_0_1"/>
<organism evidence="1 2">
    <name type="scientific">Amanita muscaria (strain Koide BX008)</name>
    <dbReference type="NCBI Taxonomy" id="946122"/>
    <lineage>
        <taxon>Eukaryota</taxon>
        <taxon>Fungi</taxon>
        <taxon>Dikarya</taxon>
        <taxon>Basidiomycota</taxon>
        <taxon>Agaricomycotina</taxon>
        <taxon>Agaricomycetes</taxon>
        <taxon>Agaricomycetidae</taxon>
        <taxon>Agaricales</taxon>
        <taxon>Pluteineae</taxon>
        <taxon>Amanitaceae</taxon>
        <taxon>Amanita</taxon>
    </lineage>
</organism>
<dbReference type="Proteomes" id="UP000054549">
    <property type="component" value="Unassembled WGS sequence"/>
</dbReference>
<dbReference type="AlphaFoldDB" id="A0A0C2X382"/>
<gene>
    <name evidence="1" type="ORF">M378DRAFT_729883</name>
</gene>
<dbReference type="EMBL" id="KN818262">
    <property type="protein sequence ID" value="KIL63173.1"/>
    <property type="molecule type" value="Genomic_DNA"/>
</dbReference>
<keyword evidence="2" id="KW-1185">Reference proteome</keyword>
<proteinExistence type="predicted"/>
<name>A0A0C2X382_AMAMK</name>
<accession>A0A0C2X382</accession>
<sequence>MGFLRYTPPIKRFDNSIRPTVKYRNLQDLRVRHPPPPSCMSRDGGLGRVVRRRLDLGFSSVLQHGPLGGRYYLDLLNAPD</sequence>
<reference evidence="1 2" key="1">
    <citation type="submission" date="2014-04" db="EMBL/GenBank/DDBJ databases">
        <title>Evolutionary Origins and Diversification of the Mycorrhizal Mutualists.</title>
        <authorList>
            <consortium name="DOE Joint Genome Institute"/>
            <consortium name="Mycorrhizal Genomics Consortium"/>
            <person name="Kohler A."/>
            <person name="Kuo A."/>
            <person name="Nagy L.G."/>
            <person name="Floudas D."/>
            <person name="Copeland A."/>
            <person name="Barry K.W."/>
            <person name="Cichocki N."/>
            <person name="Veneault-Fourrey C."/>
            <person name="LaButti K."/>
            <person name="Lindquist E.A."/>
            <person name="Lipzen A."/>
            <person name="Lundell T."/>
            <person name="Morin E."/>
            <person name="Murat C."/>
            <person name="Riley R."/>
            <person name="Ohm R."/>
            <person name="Sun H."/>
            <person name="Tunlid A."/>
            <person name="Henrissat B."/>
            <person name="Grigoriev I.V."/>
            <person name="Hibbett D.S."/>
            <person name="Martin F."/>
        </authorList>
    </citation>
    <scope>NUCLEOTIDE SEQUENCE [LARGE SCALE GENOMIC DNA]</scope>
    <source>
        <strain evidence="1 2">Koide BX008</strain>
    </source>
</reference>
<evidence type="ECO:0000313" key="1">
    <source>
        <dbReference type="EMBL" id="KIL63173.1"/>
    </source>
</evidence>
<dbReference type="InParanoid" id="A0A0C2X382"/>